<dbReference type="InterPro" id="IPR023393">
    <property type="entry name" value="START-like_dom_sf"/>
</dbReference>
<accession>A0A2H3B525</accession>
<feature type="signal peptide" evidence="1">
    <location>
        <begin position="1"/>
        <end position="20"/>
    </location>
</feature>
<gene>
    <name evidence="2" type="ORF">ARMSODRAFT_1008965</name>
</gene>
<protein>
    <submittedName>
        <fullName evidence="2">Uncharacterized protein</fullName>
    </submittedName>
</protein>
<dbReference type="Gene3D" id="3.30.530.20">
    <property type="match status" value="1"/>
</dbReference>
<keyword evidence="1" id="KW-0732">Signal</keyword>
<feature type="chain" id="PRO_5013964420" evidence="1">
    <location>
        <begin position="21"/>
        <end position="205"/>
    </location>
</feature>
<dbReference type="Proteomes" id="UP000218334">
    <property type="component" value="Unassembled WGS sequence"/>
</dbReference>
<sequence>MLSSNIVALLVCSLAPFAASQTPTFPSNLPEATGAININGSSLINAPKDAVWNAVLNFSSYPDWNPFVRSQIVANEFAIPLDNQTAFVGAKLIITSQIPPLPQPVSVSTPPDLLTQHITIEEITVIDTENYRVAWVLLSPDWILNTIRWSAVSTVVDNDGVEKSYYESRETFNGPLASVVQDLLGDDIAESFQAQADALKVWMEA</sequence>
<dbReference type="AlphaFoldDB" id="A0A2H3B525"/>
<dbReference type="EMBL" id="KZ293479">
    <property type="protein sequence ID" value="PBK61098.1"/>
    <property type="molecule type" value="Genomic_DNA"/>
</dbReference>
<name>A0A2H3B525_9AGAR</name>
<organism evidence="2 3">
    <name type="scientific">Armillaria solidipes</name>
    <dbReference type="NCBI Taxonomy" id="1076256"/>
    <lineage>
        <taxon>Eukaryota</taxon>
        <taxon>Fungi</taxon>
        <taxon>Dikarya</taxon>
        <taxon>Basidiomycota</taxon>
        <taxon>Agaricomycotina</taxon>
        <taxon>Agaricomycetes</taxon>
        <taxon>Agaricomycetidae</taxon>
        <taxon>Agaricales</taxon>
        <taxon>Marasmiineae</taxon>
        <taxon>Physalacriaceae</taxon>
        <taxon>Armillaria</taxon>
    </lineage>
</organism>
<evidence type="ECO:0000313" key="3">
    <source>
        <dbReference type="Proteomes" id="UP000218334"/>
    </source>
</evidence>
<dbReference type="SUPFAM" id="SSF55961">
    <property type="entry name" value="Bet v1-like"/>
    <property type="match status" value="1"/>
</dbReference>
<keyword evidence="3" id="KW-1185">Reference proteome</keyword>
<proteinExistence type="predicted"/>
<evidence type="ECO:0000256" key="1">
    <source>
        <dbReference type="SAM" id="SignalP"/>
    </source>
</evidence>
<reference evidence="3" key="1">
    <citation type="journal article" date="2017" name="Nat. Ecol. Evol.">
        <title>Genome expansion and lineage-specific genetic innovations in the forest pathogenic fungi Armillaria.</title>
        <authorList>
            <person name="Sipos G."/>
            <person name="Prasanna A.N."/>
            <person name="Walter M.C."/>
            <person name="O'Connor E."/>
            <person name="Balint B."/>
            <person name="Krizsan K."/>
            <person name="Kiss B."/>
            <person name="Hess J."/>
            <person name="Varga T."/>
            <person name="Slot J."/>
            <person name="Riley R."/>
            <person name="Boka B."/>
            <person name="Rigling D."/>
            <person name="Barry K."/>
            <person name="Lee J."/>
            <person name="Mihaltcheva S."/>
            <person name="LaButti K."/>
            <person name="Lipzen A."/>
            <person name="Waldron R."/>
            <person name="Moloney N.M."/>
            <person name="Sperisen C."/>
            <person name="Kredics L."/>
            <person name="Vagvoelgyi C."/>
            <person name="Patrignani A."/>
            <person name="Fitzpatrick D."/>
            <person name="Nagy I."/>
            <person name="Doyle S."/>
            <person name="Anderson J.B."/>
            <person name="Grigoriev I.V."/>
            <person name="Gueldener U."/>
            <person name="Muensterkoetter M."/>
            <person name="Nagy L.G."/>
        </authorList>
    </citation>
    <scope>NUCLEOTIDE SEQUENCE [LARGE SCALE GENOMIC DNA]</scope>
    <source>
        <strain evidence="3">28-4</strain>
    </source>
</reference>
<dbReference type="CDD" id="cd07822">
    <property type="entry name" value="SRPBCC_4"/>
    <property type="match status" value="1"/>
</dbReference>
<evidence type="ECO:0000313" key="2">
    <source>
        <dbReference type="EMBL" id="PBK61098.1"/>
    </source>
</evidence>